<feature type="region of interest" description="Disordered" evidence="1">
    <location>
        <begin position="401"/>
        <end position="435"/>
    </location>
</feature>
<evidence type="ECO:0000313" key="4">
    <source>
        <dbReference type="Proteomes" id="UP000095085"/>
    </source>
</evidence>
<name>A0A1E4RM47_9ASCO</name>
<dbReference type="Gene3D" id="2.60.40.640">
    <property type="match status" value="1"/>
</dbReference>
<dbReference type="GO" id="GO:0005737">
    <property type="term" value="C:cytoplasm"/>
    <property type="evidence" value="ECO:0007669"/>
    <property type="project" value="TreeGrafter"/>
</dbReference>
<dbReference type="GO" id="GO:0015031">
    <property type="term" value="P:protein transport"/>
    <property type="evidence" value="ECO:0007669"/>
    <property type="project" value="TreeGrafter"/>
</dbReference>
<accession>A0A1E4RM47</accession>
<organism evidence="3 4">
    <name type="scientific">Hyphopichia burtonii NRRL Y-1933</name>
    <dbReference type="NCBI Taxonomy" id="984485"/>
    <lineage>
        <taxon>Eukaryota</taxon>
        <taxon>Fungi</taxon>
        <taxon>Dikarya</taxon>
        <taxon>Ascomycota</taxon>
        <taxon>Saccharomycotina</taxon>
        <taxon>Pichiomycetes</taxon>
        <taxon>Debaryomycetaceae</taxon>
        <taxon>Hyphopichia</taxon>
    </lineage>
</organism>
<feature type="compositionally biased region" description="Low complexity" evidence="1">
    <location>
        <begin position="409"/>
        <end position="434"/>
    </location>
</feature>
<evidence type="ECO:0000256" key="1">
    <source>
        <dbReference type="SAM" id="MobiDB-lite"/>
    </source>
</evidence>
<dbReference type="Proteomes" id="UP000095085">
    <property type="component" value="Unassembled WGS sequence"/>
</dbReference>
<dbReference type="InterPro" id="IPR011021">
    <property type="entry name" value="Arrestin-like_N"/>
</dbReference>
<dbReference type="STRING" id="984485.A0A1E4RM47"/>
<dbReference type="RefSeq" id="XP_020077383.1">
    <property type="nucleotide sequence ID" value="XM_020223215.1"/>
</dbReference>
<dbReference type="InterPro" id="IPR014752">
    <property type="entry name" value="Arrestin-like_C"/>
</dbReference>
<evidence type="ECO:0000313" key="3">
    <source>
        <dbReference type="EMBL" id="ODV68316.1"/>
    </source>
</evidence>
<dbReference type="PANTHER" id="PTHR11188">
    <property type="entry name" value="ARRESTIN DOMAIN CONTAINING PROTEIN"/>
    <property type="match status" value="1"/>
</dbReference>
<dbReference type="EMBL" id="KV454539">
    <property type="protein sequence ID" value="ODV68316.1"/>
    <property type="molecule type" value="Genomic_DNA"/>
</dbReference>
<protein>
    <recommendedName>
        <fullName evidence="2">Arrestin-like N-terminal domain-containing protein</fullName>
    </recommendedName>
</protein>
<sequence length="521" mass="59112">MSSLIPAVWRLWESLGSSILYFSSSKSKSNQPRDYSGNPYKPPIPVPTSSANDYAGCFHPASFNCANSNLKLLLHLADHTVYQRGINSLELSECSPYALYGTVVLVVLKPIHISSIQVCLKGFKFETVLELSSIKTGANSYADGQKKIHYKKLLDDCSIWKFNDLNFQIGIYTFPFQFLIDPNLPPSISSNYINIHYNIEALINYQTSYSSQVSKVKSIINIVRCLSDISNNILNDPILASGNWRNLMIYQFQLQNKIAFQNCLYNALILIHNIDDSLISFHVHAVSIYLIQSCQFDKVEYNGLRPISNVPSHLSKHFEYNKFLLLKKLVSMKDFEILPNGSFQYICNFKIPSCQTPFDESFKNFKKCIYPTINNSNNDGFTTFHNLKICLEVSESKQPRHLPKKRTWSDSSGKSSDLDDISPSQSTSFPQSTIIPGYSTYHQRKNSGSKFKKTELSFTVPIFLLTSQSCQSSKNPPLYSHISSDDSFTKIHDDLNSLIPKNQFKSKYNNGIIPPNYSNQP</sequence>
<gene>
    <name evidence="3" type="ORF">HYPBUDRAFT_237971</name>
</gene>
<proteinExistence type="predicted"/>
<reference evidence="4" key="1">
    <citation type="submission" date="2016-05" db="EMBL/GenBank/DDBJ databases">
        <title>Comparative genomics of biotechnologically important yeasts.</title>
        <authorList>
            <consortium name="DOE Joint Genome Institute"/>
            <person name="Riley R."/>
            <person name="Haridas S."/>
            <person name="Wolfe K.H."/>
            <person name="Lopes M.R."/>
            <person name="Hittinger C.T."/>
            <person name="Goker M."/>
            <person name="Salamov A."/>
            <person name="Wisecaver J."/>
            <person name="Long T.M."/>
            <person name="Aerts A.L."/>
            <person name="Barry K."/>
            <person name="Choi C."/>
            <person name="Clum A."/>
            <person name="Coughlan A.Y."/>
            <person name="Deshpande S."/>
            <person name="Douglass A.P."/>
            <person name="Hanson S.J."/>
            <person name="Klenk H.-P."/>
            <person name="Labutti K."/>
            <person name="Lapidus A."/>
            <person name="Lindquist E."/>
            <person name="Lipzen A."/>
            <person name="Meier-Kolthoff J.P."/>
            <person name="Ohm R.A."/>
            <person name="Otillar R.P."/>
            <person name="Pangilinan J."/>
            <person name="Peng Y."/>
            <person name="Rokas A."/>
            <person name="Rosa C.A."/>
            <person name="Scheuner C."/>
            <person name="Sibirny A.A."/>
            <person name="Slot J.C."/>
            <person name="Stielow J.B."/>
            <person name="Sun H."/>
            <person name="Kurtzman C.P."/>
            <person name="Blackwell M."/>
            <person name="Grigoriev I.V."/>
            <person name="Jeffries T.W."/>
        </authorList>
    </citation>
    <scope>NUCLEOTIDE SEQUENCE [LARGE SCALE GENOMIC DNA]</scope>
    <source>
        <strain evidence="4">NRRL Y-1933</strain>
    </source>
</reference>
<keyword evidence="4" id="KW-1185">Reference proteome</keyword>
<dbReference type="OrthoDB" id="2333384at2759"/>
<dbReference type="Pfam" id="PF00339">
    <property type="entry name" value="Arrestin_N"/>
    <property type="match status" value="1"/>
</dbReference>
<feature type="domain" description="Arrestin-like N-terminal" evidence="2">
    <location>
        <begin position="101"/>
        <end position="223"/>
    </location>
</feature>
<evidence type="ECO:0000259" key="2">
    <source>
        <dbReference type="Pfam" id="PF00339"/>
    </source>
</evidence>
<dbReference type="InterPro" id="IPR050357">
    <property type="entry name" value="Arrestin_domain-protein"/>
</dbReference>
<dbReference type="GeneID" id="30997764"/>
<dbReference type="PANTHER" id="PTHR11188:SF17">
    <property type="entry name" value="FI21816P1"/>
    <property type="match status" value="1"/>
</dbReference>
<dbReference type="AlphaFoldDB" id="A0A1E4RM47"/>